<dbReference type="Gene3D" id="1.10.10.10">
    <property type="entry name" value="Winged helix-like DNA-binding domain superfamily/Winged helix DNA-binding domain"/>
    <property type="match status" value="1"/>
</dbReference>
<name>B9Y326_9FIRM</name>
<evidence type="ECO:0000259" key="3">
    <source>
        <dbReference type="Pfam" id="PF05043"/>
    </source>
</evidence>
<protein>
    <submittedName>
        <fullName evidence="5">HTH domain protein</fullName>
    </submittedName>
</protein>
<accession>B9Y326</accession>
<dbReference type="Proteomes" id="UP000005950">
    <property type="component" value="Unassembled WGS sequence"/>
</dbReference>
<dbReference type="InterPro" id="IPR013196">
    <property type="entry name" value="HTH_11"/>
</dbReference>
<dbReference type="Pfam" id="PF05043">
    <property type="entry name" value="Mga"/>
    <property type="match status" value="1"/>
</dbReference>
<dbReference type="OrthoDB" id="3175596at2"/>
<dbReference type="AlphaFoldDB" id="B9Y326"/>
<keyword evidence="1" id="KW-0805">Transcription regulation</keyword>
<dbReference type="PANTHER" id="PTHR30185">
    <property type="entry name" value="CRYPTIC BETA-GLUCOSIDE BGL OPERON ANTITERMINATOR"/>
    <property type="match status" value="1"/>
</dbReference>
<evidence type="ECO:0000259" key="4">
    <source>
        <dbReference type="Pfam" id="PF08279"/>
    </source>
</evidence>
<dbReference type="PANTHER" id="PTHR30185:SF18">
    <property type="entry name" value="TRANSCRIPTIONAL REGULATOR MTLR"/>
    <property type="match status" value="1"/>
</dbReference>
<dbReference type="RefSeq" id="WP_006057418.1">
    <property type="nucleotide sequence ID" value="NZ_GG657552.1"/>
</dbReference>
<organism evidence="5 6">
    <name type="scientific">Holdemania filiformis DSM 12042</name>
    <dbReference type="NCBI Taxonomy" id="545696"/>
    <lineage>
        <taxon>Bacteria</taxon>
        <taxon>Bacillati</taxon>
        <taxon>Bacillota</taxon>
        <taxon>Erysipelotrichia</taxon>
        <taxon>Erysipelotrichales</taxon>
        <taxon>Erysipelotrichaceae</taxon>
        <taxon>Holdemania</taxon>
    </lineage>
</organism>
<reference evidence="5 6" key="1">
    <citation type="submission" date="2008-12" db="EMBL/GenBank/DDBJ databases">
        <authorList>
            <person name="Fulton L."/>
            <person name="Clifton S."/>
            <person name="Fulton B."/>
            <person name="Xu J."/>
            <person name="Minx P."/>
            <person name="Pepin K.H."/>
            <person name="Johnson M."/>
            <person name="Bhonagiri V."/>
            <person name="Nash W.E."/>
            <person name="Mardis E.R."/>
            <person name="Wilson R.K."/>
        </authorList>
    </citation>
    <scope>NUCLEOTIDE SEQUENCE [LARGE SCALE GENOMIC DNA]</scope>
    <source>
        <strain evidence="5 6">DSM 12042</strain>
    </source>
</reference>
<evidence type="ECO:0000256" key="1">
    <source>
        <dbReference type="ARBA" id="ARBA00023015"/>
    </source>
</evidence>
<evidence type="ECO:0000256" key="2">
    <source>
        <dbReference type="ARBA" id="ARBA00023163"/>
    </source>
</evidence>
<dbReference type="Pfam" id="PF08279">
    <property type="entry name" value="HTH_11"/>
    <property type="match status" value="1"/>
</dbReference>
<keyword evidence="2" id="KW-0804">Transcription</keyword>
<feature type="domain" description="Helix-turn-helix type 11" evidence="4">
    <location>
        <begin position="2"/>
        <end position="60"/>
    </location>
</feature>
<feature type="domain" description="Mga helix-turn-helix" evidence="3">
    <location>
        <begin position="97"/>
        <end position="165"/>
    </location>
</feature>
<dbReference type="HOGENOM" id="CLU_416069_0_0_9"/>
<dbReference type="eggNOG" id="COG3711">
    <property type="taxonomic scope" value="Bacteria"/>
</dbReference>
<gene>
    <name evidence="5" type="ORF">HOLDEFILI_00201</name>
</gene>
<dbReference type="InterPro" id="IPR036388">
    <property type="entry name" value="WH-like_DNA-bd_sf"/>
</dbReference>
<comment type="caution">
    <text evidence="5">The sequence shown here is derived from an EMBL/GenBank/DDBJ whole genome shotgun (WGS) entry which is preliminary data.</text>
</comment>
<dbReference type="STRING" id="545696.HOLDEFILI_00201"/>
<evidence type="ECO:0000313" key="5">
    <source>
        <dbReference type="EMBL" id="EEF69575.1"/>
    </source>
</evidence>
<sequence>MRNERIIYLILKEDNYITAKQISEIMGLSRKLIVQSIQEIKDELPEYGARLEVKKGRGYRIQIHDKMNFDAHFQIPLTQNMIKTQTSDSHSERVIFLCRKLLSQEKPITISSLAAQMYLSKGAIEEDLKQAYELLADYQLSVEAWQNKGLIVIGEEKNKRLAITDLIGVYYNFYLLKEVDPDYWRWIACENDEASKIRHLIYDVLQSCHIRIKDINVQRITAYLIVMRHRCAAWYPLYLTDEEKAEMQEWPEIQYVQLLFDHLIIENPDFCVDEDERGIVAQLFRVSQETPDASGFLSSPDLCKRGNQVIQAIEKSLVNPRIRMLVTTGTLREALKNLICKALFRIQWNLPENGHFINQITDIAVLNSPICYYVACKLAALVQEEINYSFSVEEITKLVQIIYHECEQIEIPHRQLKMLTHCENGMDMAALMIERWKRLFGEFIESNQAVELYEVRELARKNYDCILLLTLDFAYKETIPPFFTAFIPNKDDISQFINDYILPCYELESYLPDQEKISFHEHSAFKSEAQFIHQLANKVCPQTGQGKLLEKQLKQDFLSSFLVLNEEVIILLGDQEIVKKEIFQIHRFKHAIRWKGRTVKMICFAVLDLDNPVRIKVLEILCRKLSAGRILSRYESKNKALIEAMVQAVRAELKINLIR</sequence>
<dbReference type="EMBL" id="ACCF01000010">
    <property type="protein sequence ID" value="EEF69575.1"/>
    <property type="molecule type" value="Genomic_DNA"/>
</dbReference>
<dbReference type="InterPro" id="IPR050661">
    <property type="entry name" value="BglG_antiterminators"/>
</dbReference>
<dbReference type="InterPro" id="IPR007737">
    <property type="entry name" value="Mga_HTH"/>
</dbReference>
<reference evidence="5 6" key="2">
    <citation type="submission" date="2009-02" db="EMBL/GenBank/DDBJ databases">
        <title>Draft genome sequence of Holdemania filiformis DSM 12042.</title>
        <authorList>
            <person name="Sudarsanam P."/>
            <person name="Ley R."/>
            <person name="Guruge J."/>
            <person name="Turnbaugh P.J."/>
            <person name="Mahowald M."/>
            <person name="Liep D."/>
            <person name="Gordon J."/>
        </authorList>
    </citation>
    <scope>NUCLEOTIDE SEQUENCE [LARGE SCALE GENOMIC DNA]</scope>
    <source>
        <strain evidence="5 6">DSM 12042</strain>
    </source>
</reference>
<evidence type="ECO:0000313" key="6">
    <source>
        <dbReference type="Proteomes" id="UP000005950"/>
    </source>
</evidence>
<proteinExistence type="predicted"/>